<gene>
    <name evidence="2" type="ORF">G3435_08645</name>
</gene>
<dbReference type="Pfam" id="PF20249">
    <property type="entry name" value="VasX_N"/>
    <property type="match status" value="1"/>
</dbReference>
<evidence type="ECO:0000313" key="3">
    <source>
        <dbReference type="Proteomes" id="UP000480410"/>
    </source>
</evidence>
<organism evidence="2 3">
    <name type="scientific">Pseudomonas brassicae</name>
    <dbReference type="NCBI Taxonomy" id="2708063"/>
    <lineage>
        <taxon>Bacteria</taxon>
        <taxon>Pseudomonadati</taxon>
        <taxon>Pseudomonadota</taxon>
        <taxon>Gammaproteobacteria</taxon>
        <taxon>Pseudomonadales</taxon>
        <taxon>Pseudomonadaceae</taxon>
        <taxon>Pseudomonas</taxon>
    </lineage>
</organism>
<dbReference type="Proteomes" id="UP000480410">
    <property type="component" value="Unassembled WGS sequence"/>
</dbReference>
<evidence type="ECO:0000313" key="2">
    <source>
        <dbReference type="EMBL" id="NER60028.1"/>
    </source>
</evidence>
<protein>
    <recommendedName>
        <fullName evidence="1">Toxin VasX N-terminal region domain-containing protein</fullName>
    </recommendedName>
</protein>
<comment type="caution">
    <text evidence="2">The sequence shown here is derived from an EMBL/GenBank/DDBJ whole genome shotgun (WGS) entry which is preliminary data.</text>
</comment>
<accession>A0A6M0CR65</accession>
<dbReference type="InterPro" id="IPR046864">
    <property type="entry name" value="VasX_N"/>
</dbReference>
<name>A0A6M0CR65_9PSED</name>
<proteinExistence type="predicted"/>
<dbReference type="AlphaFoldDB" id="A0A6M0CR65"/>
<reference evidence="2 3" key="1">
    <citation type="submission" date="2020-02" db="EMBL/GenBank/DDBJ databases">
        <title>Broccoli isolated Pseudomonas sp.</title>
        <authorList>
            <person name="Fujikawa T."/>
            <person name="Sawada H."/>
        </authorList>
    </citation>
    <scope>NUCLEOTIDE SEQUENCE [LARGE SCALE GENOMIC DNA]</scope>
    <source>
        <strain evidence="2 3">MAFF212428</strain>
    </source>
</reference>
<sequence>MNDHPFDQTVLPQLDVSDYPALKGAMHYGLRSLRPGCYVYVFYFRDARMWTQHYQVTEDARFAALWWSELDNDSDTPGQHARMDTAGATAYLPAPEDDVADTVWLLASDTLLSHCTLWKIELDSQALRSHLATAVKPSGGHGQAHALPSSMLKDQVFELSTHPSLSRIREQAKQWSMFAPSHPLHWSEHQHVPIQGVKVDAAMRAALMARTDIQPLAVVLHDPVGVTSELNNVVTRAVQERTRFTAENAHRLTSAQLISGYFEHNHSVENTDTLTRQQALVNWAQLQQFRSGYAARLAAFDAPIERAVEDINAWLNHSSYLALAINTYDLGVPANGKDFEETVFHCIGALVHTESGRQLLEQMVDMPPDRSLYWQALAQGNANITDRLMKTSSLIKSTFDVLDKYLEEHAATSATNALIGLLQSLPAANKADVLVRRLRHVLELRFNATLIAHELDAAQYLRYAREFEGQQVLGPELIKRWGLDVDTTVHPTTGDVRMKFYEWVKVDETDYRVLDTAGRQKTALPSNA</sequence>
<dbReference type="EMBL" id="JAAHBV010000169">
    <property type="protein sequence ID" value="NER60028.1"/>
    <property type="molecule type" value="Genomic_DNA"/>
</dbReference>
<feature type="domain" description="Toxin VasX N-terminal region" evidence="1">
    <location>
        <begin position="25"/>
        <end position="133"/>
    </location>
</feature>
<evidence type="ECO:0000259" key="1">
    <source>
        <dbReference type="Pfam" id="PF20249"/>
    </source>
</evidence>